<feature type="transmembrane region" description="Helical" evidence="2">
    <location>
        <begin position="170"/>
        <end position="188"/>
    </location>
</feature>
<accession>A0A285CMZ8</accession>
<keyword evidence="2" id="KW-0472">Membrane</keyword>
<keyword evidence="5" id="KW-1185">Reference proteome</keyword>
<sequence>MEWVHELFHLLQSFGFWGILLGLMVEVIPSEIVLGYGGYLVYSNHLSFLNAMIAGIIGGTIAQVFLYWVGLYGGRPFIERFGKWIFISPHHLSKSEKWFHQYGPTVIFFARFIPIVRHAISIPAGIGKMPFSAFLSYTIAAMIPWTLLFLLLGMSLGENWASLENMAGRYMKHLIIFAISSLLLYFLIKKRSLRKK</sequence>
<evidence type="ECO:0000313" key="5">
    <source>
        <dbReference type="Proteomes" id="UP000219546"/>
    </source>
</evidence>
<evidence type="ECO:0000256" key="2">
    <source>
        <dbReference type="SAM" id="Phobius"/>
    </source>
</evidence>
<reference evidence="4 5" key="1">
    <citation type="submission" date="2017-08" db="EMBL/GenBank/DDBJ databases">
        <authorList>
            <person name="de Groot N.N."/>
        </authorList>
    </citation>
    <scope>NUCLEOTIDE SEQUENCE [LARGE SCALE GENOMIC DNA]</scope>
    <source>
        <strain evidence="4 5">JC228</strain>
    </source>
</reference>
<feature type="domain" description="VTT" evidence="3">
    <location>
        <begin position="28"/>
        <end position="153"/>
    </location>
</feature>
<feature type="transmembrane region" description="Helical" evidence="2">
    <location>
        <begin position="48"/>
        <end position="69"/>
    </location>
</feature>
<proteinExistence type="inferred from homology"/>
<dbReference type="OrthoDB" id="9813426at2"/>
<organism evidence="4 5">
    <name type="scientific">Bacillus oleivorans</name>
    <dbReference type="NCBI Taxonomy" id="1448271"/>
    <lineage>
        <taxon>Bacteria</taxon>
        <taxon>Bacillati</taxon>
        <taxon>Bacillota</taxon>
        <taxon>Bacilli</taxon>
        <taxon>Bacillales</taxon>
        <taxon>Bacillaceae</taxon>
        <taxon>Bacillus</taxon>
    </lineage>
</organism>
<evidence type="ECO:0000313" key="4">
    <source>
        <dbReference type="EMBL" id="SNX68373.1"/>
    </source>
</evidence>
<protein>
    <submittedName>
        <fullName evidence="4">Membrane protein DedA with SNARE-associated domain</fullName>
    </submittedName>
</protein>
<dbReference type="InterPro" id="IPR051311">
    <property type="entry name" value="DedA_domain"/>
</dbReference>
<dbReference type="EMBL" id="OAOP01000002">
    <property type="protein sequence ID" value="SNX68373.1"/>
    <property type="molecule type" value="Genomic_DNA"/>
</dbReference>
<dbReference type="GO" id="GO:0005886">
    <property type="term" value="C:plasma membrane"/>
    <property type="evidence" value="ECO:0007669"/>
    <property type="project" value="TreeGrafter"/>
</dbReference>
<dbReference type="AlphaFoldDB" id="A0A285CMZ8"/>
<keyword evidence="2" id="KW-0812">Transmembrane</keyword>
<keyword evidence="2" id="KW-1133">Transmembrane helix</keyword>
<dbReference type="Pfam" id="PF09335">
    <property type="entry name" value="VTT_dom"/>
    <property type="match status" value="1"/>
</dbReference>
<name>A0A285CMZ8_9BACI</name>
<gene>
    <name evidence="4" type="ORF">SAMN05877753_102495</name>
</gene>
<dbReference type="PANTHER" id="PTHR42709:SF8">
    <property type="entry name" value="UNDECAPRENYL PHOSPHATE TRANSPORTER A"/>
    <property type="match status" value="1"/>
</dbReference>
<dbReference type="PANTHER" id="PTHR42709">
    <property type="entry name" value="ALKALINE PHOSPHATASE LIKE PROTEIN"/>
    <property type="match status" value="1"/>
</dbReference>
<dbReference type="Proteomes" id="UP000219546">
    <property type="component" value="Unassembled WGS sequence"/>
</dbReference>
<feature type="transmembrane region" description="Helical" evidence="2">
    <location>
        <begin position="14"/>
        <end position="36"/>
    </location>
</feature>
<evidence type="ECO:0000259" key="3">
    <source>
        <dbReference type="Pfam" id="PF09335"/>
    </source>
</evidence>
<feature type="transmembrane region" description="Helical" evidence="2">
    <location>
        <begin position="132"/>
        <end position="150"/>
    </location>
</feature>
<comment type="similarity">
    <text evidence="1">Belongs to the DedA family.</text>
</comment>
<dbReference type="RefSeq" id="WP_097157675.1">
    <property type="nucleotide sequence ID" value="NZ_JBEPMQ010000001.1"/>
</dbReference>
<evidence type="ECO:0000256" key="1">
    <source>
        <dbReference type="ARBA" id="ARBA00010792"/>
    </source>
</evidence>
<dbReference type="InterPro" id="IPR032816">
    <property type="entry name" value="VTT_dom"/>
</dbReference>